<evidence type="ECO:0000313" key="2">
    <source>
        <dbReference type="Proteomes" id="UP001476798"/>
    </source>
</evidence>
<protein>
    <submittedName>
        <fullName evidence="1">Uncharacterized protein</fullName>
    </submittedName>
</protein>
<dbReference type="EMBL" id="JAHRIO010013780">
    <property type="protein sequence ID" value="MEQ2163231.1"/>
    <property type="molecule type" value="Genomic_DNA"/>
</dbReference>
<dbReference type="Proteomes" id="UP001476798">
    <property type="component" value="Unassembled WGS sequence"/>
</dbReference>
<keyword evidence="2" id="KW-1185">Reference proteome</keyword>
<name>A0ABV0MVT2_9TELE</name>
<accession>A0ABV0MVT2</accession>
<comment type="caution">
    <text evidence="1">The sequence shown here is derived from an EMBL/GenBank/DDBJ whole genome shotgun (WGS) entry which is preliminary data.</text>
</comment>
<organism evidence="1 2">
    <name type="scientific">Goodea atripinnis</name>
    <dbReference type="NCBI Taxonomy" id="208336"/>
    <lineage>
        <taxon>Eukaryota</taxon>
        <taxon>Metazoa</taxon>
        <taxon>Chordata</taxon>
        <taxon>Craniata</taxon>
        <taxon>Vertebrata</taxon>
        <taxon>Euteleostomi</taxon>
        <taxon>Actinopterygii</taxon>
        <taxon>Neopterygii</taxon>
        <taxon>Teleostei</taxon>
        <taxon>Neoteleostei</taxon>
        <taxon>Acanthomorphata</taxon>
        <taxon>Ovalentaria</taxon>
        <taxon>Atherinomorphae</taxon>
        <taxon>Cyprinodontiformes</taxon>
        <taxon>Goodeidae</taxon>
        <taxon>Goodea</taxon>
    </lineage>
</organism>
<gene>
    <name evidence="1" type="ORF">GOODEAATRI_028027</name>
</gene>
<proteinExistence type="predicted"/>
<reference evidence="1 2" key="1">
    <citation type="submission" date="2021-06" db="EMBL/GenBank/DDBJ databases">
        <authorList>
            <person name="Palmer J.M."/>
        </authorList>
    </citation>
    <scope>NUCLEOTIDE SEQUENCE [LARGE SCALE GENOMIC DNA]</scope>
    <source>
        <strain evidence="1 2">GA_2019</strain>
        <tissue evidence="1">Muscle</tissue>
    </source>
</reference>
<sequence length="133" mass="15496">MKFLERKHNTSSAEKVLCIDSFGMSAVWQKKNSTLQGWLFELFYNYLKRHHDVDISVSIFQWDPTDYSTLYGIVNDNHHWFVIVSVCISSIKTQFLSNSFVLIKVLKSPSQVLNFSIQVSYIHVPLKQYKADS</sequence>
<evidence type="ECO:0000313" key="1">
    <source>
        <dbReference type="EMBL" id="MEQ2163231.1"/>
    </source>
</evidence>